<feature type="transmembrane region" description="Helical" evidence="1">
    <location>
        <begin position="39"/>
        <end position="57"/>
    </location>
</feature>
<keyword evidence="3" id="KW-0645">Protease</keyword>
<keyword evidence="1" id="KW-0812">Transmembrane</keyword>
<keyword evidence="4" id="KW-1185">Reference proteome</keyword>
<evidence type="ECO:0000256" key="1">
    <source>
        <dbReference type="SAM" id="Phobius"/>
    </source>
</evidence>
<feature type="transmembrane region" description="Helical" evidence="1">
    <location>
        <begin position="170"/>
        <end position="189"/>
    </location>
</feature>
<feature type="transmembrane region" description="Helical" evidence="1">
    <location>
        <begin position="196"/>
        <end position="215"/>
    </location>
</feature>
<keyword evidence="3" id="KW-0378">Hydrolase</keyword>
<dbReference type="Proteomes" id="UP001060919">
    <property type="component" value="Chromosome"/>
</dbReference>
<proteinExistence type="predicted"/>
<protein>
    <submittedName>
        <fullName evidence="3">CPBP family glutamic-type intramembrane protease</fullName>
    </submittedName>
</protein>
<dbReference type="RefSeq" id="WP_264790520.1">
    <property type="nucleotide sequence ID" value="NZ_AP026867.1"/>
</dbReference>
<dbReference type="GO" id="GO:0004175">
    <property type="term" value="F:endopeptidase activity"/>
    <property type="evidence" value="ECO:0007669"/>
    <property type="project" value="UniProtKB-ARBA"/>
</dbReference>
<evidence type="ECO:0000259" key="2">
    <source>
        <dbReference type="Pfam" id="PF02517"/>
    </source>
</evidence>
<name>A0A915YLD9_9BACT</name>
<feature type="transmembrane region" description="Helical" evidence="1">
    <location>
        <begin position="107"/>
        <end position="126"/>
    </location>
</feature>
<feature type="transmembrane region" description="Helical" evidence="1">
    <location>
        <begin position="69"/>
        <end position="87"/>
    </location>
</feature>
<dbReference type="AlphaFoldDB" id="A0A915YLD9"/>
<feature type="transmembrane region" description="Helical" evidence="1">
    <location>
        <begin position="7"/>
        <end position="27"/>
    </location>
</feature>
<keyword evidence="1" id="KW-1133">Transmembrane helix</keyword>
<reference evidence="3" key="1">
    <citation type="submission" date="2022-09" db="EMBL/GenBank/DDBJ databases">
        <title>Aureispira anguillicida sp. nov., isolated from Leptocephalus of Japanese eel Anguilla japonica.</title>
        <authorList>
            <person name="Yuasa K."/>
            <person name="Mekata T."/>
            <person name="Ikunari K."/>
        </authorList>
    </citation>
    <scope>NUCLEOTIDE SEQUENCE</scope>
    <source>
        <strain evidence="3">EL160426</strain>
    </source>
</reference>
<dbReference type="GO" id="GO:0080120">
    <property type="term" value="P:CAAX-box protein maturation"/>
    <property type="evidence" value="ECO:0007669"/>
    <property type="project" value="UniProtKB-ARBA"/>
</dbReference>
<accession>A0A915YLD9</accession>
<dbReference type="EMBL" id="AP026867">
    <property type="protein sequence ID" value="BDS15359.1"/>
    <property type="molecule type" value="Genomic_DNA"/>
</dbReference>
<feature type="transmembrane region" description="Helical" evidence="1">
    <location>
        <begin position="147"/>
        <end position="164"/>
    </location>
</feature>
<keyword evidence="1" id="KW-0472">Membrane</keyword>
<dbReference type="KEGG" id="aup:AsAng_0061430"/>
<gene>
    <name evidence="3" type="ORF">AsAng_0061430</name>
</gene>
<organism evidence="3 4">
    <name type="scientific">Aureispira anguillae</name>
    <dbReference type="NCBI Taxonomy" id="2864201"/>
    <lineage>
        <taxon>Bacteria</taxon>
        <taxon>Pseudomonadati</taxon>
        <taxon>Bacteroidota</taxon>
        <taxon>Saprospiria</taxon>
        <taxon>Saprospirales</taxon>
        <taxon>Saprospiraceae</taxon>
        <taxon>Aureispira</taxon>
    </lineage>
</organism>
<dbReference type="GO" id="GO:0006508">
    <property type="term" value="P:proteolysis"/>
    <property type="evidence" value="ECO:0007669"/>
    <property type="project" value="UniProtKB-KW"/>
</dbReference>
<dbReference type="InterPro" id="IPR003675">
    <property type="entry name" value="Rce1/LyrA-like_dom"/>
</dbReference>
<evidence type="ECO:0000313" key="4">
    <source>
        <dbReference type="Proteomes" id="UP001060919"/>
    </source>
</evidence>
<sequence length="224" mass="25913">MTLKNRFVFPLLVYLIMYAFTVPLVLTLKPYITPDQFSIVHKSLVITAFLFLISRYIKNKEQFFQFSKPNRSTILLFSILGMLFATNNYFLSNYSINYSYLDLENTILGWFILAITISSTAEELLYRGFIQSYTNQGSPVDGRLLSQGNLYATFFFFMAHVGFYTIMDPIFATTSLLLVVVFSLSVGYIRDKTSSLFWPILIHITCNYIHIAFHWKHFLNGGVV</sequence>
<dbReference type="Pfam" id="PF02517">
    <property type="entry name" value="Rce1-like"/>
    <property type="match status" value="1"/>
</dbReference>
<feature type="domain" description="CAAX prenyl protease 2/Lysostaphin resistance protein A-like" evidence="2">
    <location>
        <begin position="107"/>
        <end position="209"/>
    </location>
</feature>
<evidence type="ECO:0000313" key="3">
    <source>
        <dbReference type="EMBL" id="BDS15359.1"/>
    </source>
</evidence>